<dbReference type="PROSITE" id="PS50801">
    <property type="entry name" value="STAS"/>
    <property type="match status" value="1"/>
</dbReference>
<dbReference type="Gene3D" id="3.30.750.24">
    <property type="entry name" value="STAS domain"/>
    <property type="match status" value="1"/>
</dbReference>
<dbReference type="PANTHER" id="PTHR33495:SF2">
    <property type="entry name" value="ANTI-SIGMA FACTOR ANTAGONIST TM_1081-RELATED"/>
    <property type="match status" value="1"/>
</dbReference>
<proteinExistence type="inferred from homology"/>
<gene>
    <name evidence="5" type="ORF">HNR61_004619</name>
</gene>
<dbReference type="Pfam" id="PF01740">
    <property type="entry name" value="STAS"/>
    <property type="match status" value="1"/>
</dbReference>
<dbReference type="InterPro" id="IPR036513">
    <property type="entry name" value="STAS_dom_sf"/>
</dbReference>
<evidence type="ECO:0000256" key="3">
    <source>
        <dbReference type="SAM" id="MobiDB-lite"/>
    </source>
</evidence>
<comment type="similarity">
    <text evidence="1 2">Belongs to the anti-sigma-factor antagonist family.</text>
</comment>
<keyword evidence="6" id="KW-1185">Reference proteome</keyword>
<dbReference type="InterPro" id="IPR003658">
    <property type="entry name" value="Anti-sigma_ant"/>
</dbReference>
<sequence length="137" mass="14352">MQTRSVRRGGWLVIEVAGELDIATAPILEDELSQATTPVTGRVAVTWVALELSGLSFADSSGLNVLIRWWKRLQAGGGNLLLLHPTGRVASLLTITGLDRFLPVRDSLPAVTAASGADDMPRAQPGSEPDAPTAVAG</sequence>
<dbReference type="InterPro" id="IPR002645">
    <property type="entry name" value="STAS_dom"/>
</dbReference>
<evidence type="ECO:0000313" key="5">
    <source>
        <dbReference type="EMBL" id="MBA8952969.1"/>
    </source>
</evidence>
<dbReference type="GO" id="GO:0043856">
    <property type="term" value="F:anti-sigma factor antagonist activity"/>
    <property type="evidence" value="ECO:0007669"/>
    <property type="project" value="InterPro"/>
</dbReference>
<dbReference type="EMBL" id="JACJIA010000006">
    <property type="protein sequence ID" value="MBA8952969.1"/>
    <property type="molecule type" value="Genomic_DNA"/>
</dbReference>
<accession>A0A7W3LRI8</accession>
<dbReference type="SUPFAM" id="SSF52091">
    <property type="entry name" value="SpoIIaa-like"/>
    <property type="match status" value="1"/>
</dbReference>
<name>A0A7W3LRI8_ACTNM</name>
<dbReference type="NCBIfam" id="TIGR00377">
    <property type="entry name" value="ant_ant_sig"/>
    <property type="match status" value="1"/>
</dbReference>
<evidence type="ECO:0000256" key="1">
    <source>
        <dbReference type="ARBA" id="ARBA00009013"/>
    </source>
</evidence>
<organism evidence="5 6">
    <name type="scientific">Actinomadura namibiensis</name>
    <dbReference type="NCBI Taxonomy" id="182080"/>
    <lineage>
        <taxon>Bacteria</taxon>
        <taxon>Bacillati</taxon>
        <taxon>Actinomycetota</taxon>
        <taxon>Actinomycetes</taxon>
        <taxon>Streptosporangiales</taxon>
        <taxon>Thermomonosporaceae</taxon>
        <taxon>Actinomadura</taxon>
    </lineage>
</organism>
<dbReference type="CDD" id="cd07043">
    <property type="entry name" value="STAS_anti-anti-sigma_factors"/>
    <property type="match status" value="1"/>
</dbReference>
<feature type="region of interest" description="Disordered" evidence="3">
    <location>
        <begin position="113"/>
        <end position="137"/>
    </location>
</feature>
<reference evidence="5 6" key="1">
    <citation type="submission" date="2020-08" db="EMBL/GenBank/DDBJ databases">
        <title>Genomic Encyclopedia of Type Strains, Phase IV (KMG-IV): sequencing the most valuable type-strain genomes for metagenomic binning, comparative biology and taxonomic classification.</title>
        <authorList>
            <person name="Goeker M."/>
        </authorList>
    </citation>
    <scope>NUCLEOTIDE SEQUENCE [LARGE SCALE GENOMIC DNA]</scope>
    <source>
        <strain evidence="5 6">DSM 44197</strain>
    </source>
</reference>
<feature type="domain" description="STAS" evidence="4">
    <location>
        <begin position="1"/>
        <end position="118"/>
    </location>
</feature>
<evidence type="ECO:0000256" key="2">
    <source>
        <dbReference type="RuleBase" id="RU003749"/>
    </source>
</evidence>
<dbReference type="Proteomes" id="UP000572680">
    <property type="component" value="Unassembled WGS sequence"/>
</dbReference>
<dbReference type="PANTHER" id="PTHR33495">
    <property type="entry name" value="ANTI-SIGMA FACTOR ANTAGONIST TM_1081-RELATED-RELATED"/>
    <property type="match status" value="1"/>
</dbReference>
<evidence type="ECO:0000313" key="6">
    <source>
        <dbReference type="Proteomes" id="UP000572680"/>
    </source>
</evidence>
<dbReference type="AlphaFoldDB" id="A0A7W3LRI8"/>
<dbReference type="RefSeq" id="WP_182845233.1">
    <property type="nucleotide sequence ID" value="NZ_BAAALP010000036.1"/>
</dbReference>
<protein>
    <recommendedName>
        <fullName evidence="2">Anti-sigma factor antagonist</fullName>
    </recommendedName>
</protein>
<comment type="caution">
    <text evidence="5">The sequence shown here is derived from an EMBL/GenBank/DDBJ whole genome shotgun (WGS) entry which is preliminary data.</text>
</comment>
<evidence type="ECO:0000259" key="4">
    <source>
        <dbReference type="PROSITE" id="PS50801"/>
    </source>
</evidence>